<gene>
    <name evidence="1" type="ORF">C1N76_06910</name>
</gene>
<protein>
    <submittedName>
        <fullName evidence="1">Uncharacterized protein</fullName>
    </submittedName>
</protein>
<evidence type="ECO:0000313" key="2">
    <source>
        <dbReference type="Proteomes" id="UP000246996"/>
    </source>
</evidence>
<dbReference type="EMBL" id="CP027303">
    <property type="protein sequence ID" value="AWO74282.1"/>
    <property type="molecule type" value="Genomic_DNA"/>
</dbReference>
<reference evidence="2" key="1">
    <citation type="submission" date="2018-02" db="EMBL/GenBank/DDBJ databases">
        <title>The complete genome of bacterial strain SGAirxxxx.</title>
        <authorList>
            <person name="Schuster S.C."/>
        </authorList>
    </citation>
    <scope>NUCLEOTIDE SEQUENCE [LARGE SCALE GENOMIC DNA]</scope>
    <source>
        <strain evidence="2">SGAir0734</strain>
    </source>
</reference>
<proteinExistence type="predicted"/>
<evidence type="ECO:0000313" key="1">
    <source>
        <dbReference type="EMBL" id="AWO74282.1"/>
    </source>
</evidence>
<organism evidence="1 2">
    <name type="scientific">Geobacillus thermoleovorans</name>
    <name type="common">Bacillus thermoleovorans</name>
    <dbReference type="NCBI Taxonomy" id="33941"/>
    <lineage>
        <taxon>Bacteria</taxon>
        <taxon>Bacillati</taxon>
        <taxon>Bacillota</taxon>
        <taxon>Bacilli</taxon>
        <taxon>Bacillales</taxon>
        <taxon>Anoxybacillaceae</taxon>
        <taxon>Geobacillus</taxon>
        <taxon>Geobacillus thermoleovorans group</taxon>
    </lineage>
</organism>
<dbReference type="AlphaFoldDB" id="A0A2Z3N5W9"/>
<accession>A0A2Z3N5W9</accession>
<sequence length="59" mass="6888">MYNRRSVGKAKKSLAILLTYQYNIKCWSLTAMKRKVADTPGRFATAVCRKFPWRSLFSK</sequence>
<dbReference type="Proteomes" id="UP000246996">
    <property type="component" value="Chromosome"/>
</dbReference>
<name>A0A2Z3N5W9_GEOTH</name>